<dbReference type="InterPro" id="IPR011008">
    <property type="entry name" value="Dimeric_a/b-barrel"/>
</dbReference>
<protein>
    <submittedName>
        <fullName evidence="2">Uncharacterized protein</fullName>
    </submittedName>
</protein>
<gene>
    <name evidence="2" type="ORF">G4Z16_15885</name>
</gene>
<dbReference type="Proteomes" id="UP000595046">
    <property type="component" value="Chromosome"/>
</dbReference>
<organism evidence="2 3">
    <name type="scientific">Streptomyces bathyalis</name>
    <dbReference type="NCBI Taxonomy" id="2710756"/>
    <lineage>
        <taxon>Bacteria</taxon>
        <taxon>Bacillati</taxon>
        <taxon>Actinomycetota</taxon>
        <taxon>Actinomycetes</taxon>
        <taxon>Kitasatosporales</taxon>
        <taxon>Streptomycetaceae</taxon>
        <taxon>Streptomyces</taxon>
    </lineage>
</organism>
<proteinExistence type="predicted"/>
<dbReference type="EMBL" id="CP048882">
    <property type="protein sequence ID" value="QPP07628.1"/>
    <property type="molecule type" value="Genomic_DNA"/>
</dbReference>
<feature type="compositionally biased region" description="Low complexity" evidence="1">
    <location>
        <begin position="115"/>
        <end position="131"/>
    </location>
</feature>
<reference evidence="3" key="1">
    <citation type="submission" date="2020-02" db="EMBL/GenBank/DDBJ databases">
        <title>Streptomyces sp. ASO4wet.</title>
        <authorList>
            <person name="Risdian C."/>
            <person name="Landwehr W."/>
            <person name="Schupp P."/>
            <person name="Wink J."/>
        </authorList>
    </citation>
    <scope>NUCLEOTIDE SEQUENCE [LARGE SCALE GENOMIC DNA]</scope>
    <source>
        <strain evidence="3">ASO4wet</strain>
    </source>
</reference>
<keyword evidence="3" id="KW-1185">Reference proteome</keyword>
<accession>A0A7T1WR56</accession>
<dbReference type="SUPFAM" id="SSF54909">
    <property type="entry name" value="Dimeric alpha+beta barrel"/>
    <property type="match status" value="2"/>
</dbReference>
<sequence length="245" mass="26967">MTQGLLYVLSEPGRVPDEEFHDWYDHEHAPARLAVPGIRNGFRYRAADGLTPTWMACYDLGLDALASPEYARLRTRSPRERRVVEGLAVLDRRVYELIDSHGSMPADGAGGTDCAAPAEGPAPTEPAGPGESAAPAVALCVAMSTGDEAAFHDWYLGEHIPLLHTLPGWWRTRRFRRVEGAGPDLLAFHDISSTGLFETGAYRRAVSTPLRDRVMRTVTDRERRVFRFHAAVTPGPGSPEHNGQE</sequence>
<feature type="region of interest" description="Disordered" evidence="1">
    <location>
        <begin position="104"/>
        <end position="131"/>
    </location>
</feature>
<dbReference type="RefSeq" id="WP_197351436.1">
    <property type="nucleotide sequence ID" value="NZ_CP048882.1"/>
</dbReference>
<evidence type="ECO:0000256" key="1">
    <source>
        <dbReference type="SAM" id="MobiDB-lite"/>
    </source>
</evidence>
<dbReference type="AlphaFoldDB" id="A0A7T1WR56"/>
<evidence type="ECO:0000313" key="3">
    <source>
        <dbReference type="Proteomes" id="UP000595046"/>
    </source>
</evidence>
<evidence type="ECO:0000313" key="2">
    <source>
        <dbReference type="EMBL" id="QPP07628.1"/>
    </source>
</evidence>
<name>A0A7T1WR56_9ACTN</name>
<dbReference type="KEGG" id="sbat:G4Z16_15885"/>